<accession>A0ABU0FER0</accession>
<dbReference type="SUPFAM" id="SSF56003">
    <property type="entry name" value="Molybdenum cofactor-binding domain"/>
    <property type="match status" value="2"/>
</dbReference>
<dbReference type="RefSeq" id="WP_307427902.1">
    <property type="nucleotide sequence ID" value="NZ_JAUSVK010000001.1"/>
</dbReference>
<dbReference type="Proteomes" id="UP001237448">
    <property type="component" value="Unassembled WGS sequence"/>
</dbReference>
<sequence>MTNHPSIRSGLAGTLPPAATRRGFLQASGLLLGFLWLGGGKAGAVEALAAGGTFAPNAFIRVAADGSITFIIPNTEMGQGIYTAEAMLIAEELEVGLDQIQVMPAPPNAKLYAAKGSQITGGSTSIRNTWTPLRRAGAAARTMLIAAAAAQWGVDAGECRAARAVITHAPTGRSLSYGAFADAAGRLPVPGDVALKSPKDFKLIGTPARRVETPSKVDGSALFGIDVKVDGMKTAAIEISPVFGGKLKSLDDSAARAMPGVVDILKIDDAVAVVGDHYWAARQGLAALKIEWEPGDKASISSAGIWDDLRQASQAGTPIEGRAEGDVEAAMKAAARTVEATYELPFLAHATMEPINTLVHVRPDACEIWVGTQVPVSAQAAAAAEAGLKPEQVTIHNYLIGGGFGRRLAVDTIQQAVAFAKQVGYPLKIIWTREQDIRFDRFRPAYYDRISAGLDAGGKPVAWTHRVTSGSVLASFLPTGLPAGKLDNDTVEGAARPPYDLPVIRVDWIRKDPPIAVNWWRGVGPTHNVFVVESFIDELAHTAGKDPVDYRRALLTGNHRALGVLDLAAEKAGWGTPLPAGSGRGIALHDSFGSHTALVVELAVAPSGEIRLTRLVAAIDCGINVNPDTIRAQLQGGAVFGLSAALYNGITFSGGRVDQGNFNDYRQMRINEVPPFETYIVESHADPGGLGETATAAAAPALGNAIFAATGRRLRRLPFDRDELRTTGGGRTASLSLSAAYAATSSSVDR</sequence>
<proteinExistence type="predicted"/>
<dbReference type="Pfam" id="PF20256">
    <property type="entry name" value="MoCoBD_2"/>
    <property type="match status" value="2"/>
</dbReference>
<dbReference type="PIRSF" id="PIRSF036389">
    <property type="entry name" value="IOR_B"/>
    <property type="match status" value="1"/>
</dbReference>
<dbReference type="Pfam" id="PF02738">
    <property type="entry name" value="MoCoBD_1"/>
    <property type="match status" value="1"/>
</dbReference>
<organism evidence="2 3">
    <name type="scientific">Labrys monachus</name>
    <dbReference type="NCBI Taxonomy" id="217067"/>
    <lineage>
        <taxon>Bacteria</taxon>
        <taxon>Pseudomonadati</taxon>
        <taxon>Pseudomonadota</taxon>
        <taxon>Alphaproteobacteria</taxon>
        <taxon>Hyphomicrobiales</taxon>
        <taxon>Xanthobacteraceae</taxon>
        <taxon>Labrys</taxon>
    </lineage>
</organism>
<evidence type="ECO:0000313" key="2">
    <source>
        <dbReference type="EMBL" id="MDQ0393095.1"/>
    </source>
</evidence>
<comment type="caution">
    <text evidence="2">The sequence shown here is derived from an EMBL/GenBank/DDBJ whole genome shotgun (WGS) entry which is preliminary data.</text>
</comment>
<protein>
    <submittedName>
        <fullName evidence="2">Isoquinoline 1-oxidoreductase beta subunit</fullName>
        <ecNumber evidence="2">1.3.99.16</ecNumber>
    </submittedName>
</protein>
<evidence type="ECO:0000313" key="3">
    <source>
        <dbReference type="Proteomes" id="UP001237448"/>
    </source>
</evidence>
<dbReference type="Gene3D" id="3.90.1170.50">
    <property type="entry name" value="Aldehyde oxidase/xanthine dehydrogenase, a/b hammerhead"/>
    <property type="match status" value="1"/>
</dbReference>
<dbReference type="InterPro" id="IPR037165">
    <property type="entry name" value="AldOxase/xan_DH_Mopterin-bd_sf"/>
</dbReference>
<dbReference type="EMBL" id="JAUSVK010000001">
    <property type="protein sequence ID" value="MDQ0393095.1"/>
    <property type="molecule type" value="Genomic_DNA"/>
</dbReference>
<dbReference type="PANTHER" id="PTHR47495:SF2">
    <property type="entry name" value="ALDEHYDE DEHYDROGENASE"/>
    <property type="match status" value="1"/>
</dbReference>
<keyword evidence="3" id="KW-1185">Reference proteome</keyword>
<dbReference type="InterPro" id="IPR008274">
    <property type="entry name" value="AldOxase/xan_DH_MoCoBD1"/>
</dbReference>
<dbReference type="EC" id="1.3.99.16" evidence="2"/>
<dbReference type="InterPro" id="IPR000674">
    <property type="entry name" value="Ald_Oxase/Xan_DH_a/b"/>
</dbReference>
<dbReference type="InterPro" id="IPR012368">
    <property type="entry name" value="OxRdtase_Mopterin-bd_su_IorB"/>
</dbReference>
<keyword evidence="2" id="KW-0560">Oxidoreductase</keyword>
<dbReference type="InterPro" id="IPR052516">
    <property type="entry name" value="N-heterocyclic_Hydroxylase"/>
</dbReference>
<dbReference type="InterPro" id="IPR006311">
    <property type="entry name" value="TAT_signal"/>
</dbReference>
<gene>
    <name evidence="2" type="ORF">J3R73_002887</name>
</gene>
<dbReference type="SMART" id="SM01008">
    <property type="entry name" value="Ald_Xan_dh_C"/>
    <property type="match status" value="1"/>
</dbReference>
<dbReference type="PANTHER" id="PTHR47495">
    <property type="entry name" value="ALDEHYDE DEHYDROGENASE"/>
    <property type="match status" value="1"/>
</dbReference>
<dbReference type="Gene3D" id="3.30.365.10">
    <property type="entry name" value="Aldehyde oxidase/xanthine dehydrogenase, molybdopterin binding domain"/>
    <property type="match status" value="4"/>
</dbReference>
<reference evidence="2 3" key="1">
    <citation type="submission" date="2023-07" db="EMBL/GenBank/DDBJ databases">
        <title>Genomic Encyclopedia of Type Strains, Phase IV (KMG-IV): sequencing the most valuable type-strain genomes for metagenomic binning, comparative biology and taxonomic classification.</title>
        <authorList>
            <person name="Goeker M."/>
        </authorList>
    </citation>
    <scope>NUCLEOTIDE SEQUENCE [LARGE SCALE GENOMIC DNA]</scope>
    <source>
        <strain evidence="2 3">DSM 5896</strain>
    </source>
</reference>
<feature type="domain" description="Aldehyde oxidase/xanthine dehydrogenase a/b hammerhead" evidence="1">
    <location>
        <begin position="218"/>
        <end position="296"/>
    </location>
</feature>
<evidence type="ECO:0000259" key="1">
    <source>
        <dbReference type="SMART" id="SM01008"/>
    </source>
</evidence>
<dbReference type="PROSITE" id="PS51318">
    <property type="entry name" value="TAT"/>
    <property type="match status" value="1"/>
</dbReference>
<dbReference type="InterPro" id="IPR046867">
    <property type="entry name" value="AldOxase/xan_DH_MoCoBD2"/>
</dbReference>
<dbReference type="GO" id="GO:0047121">
    <property type="term" value="F:isoquinoline 1-oxidoreductase activity"/>
    <property type="evidence" value="ECO:0007669"/>
    <property type="project" value="UniProtKB-EC"/>
</dbReference>
<name>A0ABU0FER0_9HYPH</name>